<dbReference type="PANTHER" id="PTHR43179">
    <property type="entry name" value="RHAMNOSYLTRANSFERASE WBBL"/>
    <property type="match status" value="1"/>
</dbReference>
<dbReference type="PANTHER" id="PTHR43179:SF12">
    <property type="entry name" value="GALACTOFURANOSYLTRANSFERASE GLFT2"/>
    <property type="match status" value="1"/>
</dbReference>
<dbReference type="InterPro" id="IPR029044">
    <property type="entry name" value="Nucleotide-diphossugar_trans"/>
</dbReference>
<sequence>MKSYGVIFVLYHPNEAFLRNLGKAAAAGQNVVAVDNSPQPDAVLYDALQRQGCTVLHNANRGGLAGAYNRGAERLLERGCEVIFLLDQDSDIGEDFFAAMMQACEREPGEAFVLGPKIYEINLEKFMPVLPPGPRWPKPQKMREPTEGVFDTLFVISSGSAISAQAYRRLGAFREDYFIEYIDIEYGLRANSQGIPVRMNAAVQMRQTTGQIERHGRLFTTNHAAWRRYYGARNGVFTLRLYRRRWALHWFGGLLALHQAFNVLLFEPQKLRKVLAVACGYVDGRRGRLGTFESLHPRLAAFCKKEPAQRGALGAAPVATESSS</sequence>
<gene>
    <name evidence="5" type="ORF">SAMN02799615_03002</name>
</gene>
<dbReference type="EMBL" id="FONH01000012">
    <property type="protein sequence ID" value="SFF28946.1"/>
    <property type="molecule type" value="Genomic_DNA"/>
</dbReference>
<dbReference type="RefSeq" id="WP_026633765.1">
    <property type="nucleotide sequence ID" value="NZ_FONH01000012.1"/>
</dbReference>
<keyword evidence="6" id="KW-1185">Reference proteome</keyword>
<evidence type="ECO:0000256" key="3">
    <source>
        <dbReference type="ARBA" id="ARBA00022679"/>
    </source>
</evidence>
<name>A0A1I2HJL1_9GAMM</name>
<evidence type="ECO:0000256" key="1">
    <source>
        <dbReference type="ARBA" id="ARBA00006739"/>
    </source>
</evidence>
<dbReference type="InterPro" id="IPR001173">
    <property type="entry name" value="Glyco_trans_2-like"/>
</dbReference>
<dbReference type="CDD" id="cd02526">
    <property type="entry name" value="GT2_RfbF_like"/>
    <property type="match status" value="1"/>
</dbReference>
<accession>A0A1I2HJL1</accession>
<reference evidence="6" key="1">
    <citation type="submission" date="2016-10" db="EMBL/GenBank/DDBJ databases">
        <authorList>
            <person name="Varghese N."/>
            <person name="Submissions S."/>
        </authorList>
    </citation>
    <scope>NUCLEOTIDE SEQUENCE [LARGE SCALE GENOMIC DNA]</scope>
    <source>
        <strain evidence="6">UNC178MFTsu3.1</strain>
    </source>
</reference>
<dbReference type="Pfam" id="PF00535">
    <property type="entry name" value="Glycos_transf_2"/>
    <property type="match status" value="1"/>
</dbReference>
<proteinExistence type="inferred from homology"/>
<evidence type="ECO:0000256" key="2">
    <source>
        <dbReference type="ARBA" id="ARBA00022676"/>
    </source>
</evidence>
<dbReference type="GO" id="GO:0016757">
    <property type="term" value="F:glycosyltransferase activity"/>
    <property type="evidence" value="ECO:0007669"/>
    <property type="project" value="UniProtKB-KW"/>
</dbReference>
<comment type="similarity">
    <text evidence="1">Belongs to the glycosyltransferase 2 family.</text>
</comment>
<dbReference type="SUPFAM" id="SSF53448">
    <property type="entry name" value="Nucleotide-diphospho-sugar transferases"/>
    <property type="match status" value="1"/>
</dbReference>
<organism evidence="5 6">
    <name type="scientific">Dyella marensis</name>
    <dbReference type="NCBI Taxonomy" id="500610"/>
    <lineage>
        <taxon>Bacteria</taxon>
        <taxon>Pseudomonadati</taxon>
        <taxon>Pseudomonadota</taxon>
        <taxon>Gammaproteobacteria</taxon>
        <taxon>Lysobacterales</taxon>
        <taxon>Rhodanobacteraceae</taxon>
        <taxon>Dyella</taxon>
    </lineage>
</organism>
<dbReference type="Gene3D" id="3.90.550.10">
    <property type="entry name" value="Spore Coat Polysaccharide Biosynthesis Protein SpsA, Chain A"/>
    <property type="match status" value="1"/>
</dbReference>
<protein>
    <submittedName>
        <fullName evidence="5">Rhamnosyltransferase</fullName>
    </submittedName>
</protein>
<dbReference type="AlphaFoldDB" id="A0A1I2HJL1"/>
<dbReference type="STRING" id="500610.SAMN02799615_03002"/>
<feature type="domain" description="Glycosyltransferase 2-like" evidence="4">
    <location>
        <begin position="31"/>
        <end position="170"/>
    </location>
</feature>
<keyword evidence="3 5" id="KW-0808">Transferase</keyword>
<dbReference type="Proteomes" id="UP000199477">
    <property type="component" value="Unassembled WGS sequence"/>
</dbReference>
<evidence type="ECO:0000313" key="5">
    <source>
        <dbReference type="EMBL" id="SFF28946.1"/>
    </source>
</evidence>
<keyword evidence="2" id="KW-0328">Glycosyltransferase</keyword>
<evidence type="ECO:0000259" key="4">
    <source>
        <dbReference type="Pfam" id="PF00535"/>
    </source>
</evidence>
<evidence type="ECO:0000313" key="6">
    <source>
        <dbReference type="Proteomes" id="UP000199477"/>
    </source>
</evidence>